<sequence length="276" mass="31586">MPEVKRAILDCHAVAKELKDSSHIALCHALGQGLSTVHVETHAIGLCIYELTAIVFRHPTDYVPIVSGRVQEYIDRLFSVHENVSLYCEQFGITTFVPFLEEEVTNREQVLLQRRFQKRIVSSSIYDVLEQLSIPYQEVRHKPVYTVEEAKSIPIEISGIGVKNLFLKDASNHYFLYLLEDDKRADLKSLAKFLHTSHLHFGSEEELQNTLHLSRGSCTPFGIISDDENVVVVIFSESLLSKKLLFHPNRNDRTISISSYDLIRFIEAEGHVYLIF</sequence>
<organism evidence="4 5">
    <name type="scientific">Candidatus Faecenecus gallistercoris</name>
    <dbReference type="NCBI Taxonomy" id="2840793"/>
    <lineage>
        <taxon>Bacteria</taxon>
        <taxon>Bacillati</taxon>
        <taxon>Bacillota</taxon>
        <taxon>Bacillota incertae sedis</taxon>
        <taxon>Candidatus Faecenecus</taxon>
    </lineage>
</organism>
<comment type="similarity">
    <text evidence="1">Belongs to the PRORSD1 family.</text>
</comment>
<dbReference type="InterPro" id="IPR036754">
    <property type="entry name" value="YbaK/aa-tRNA-synt-asso_dom_sf"/>
</dbReference>
<dbReference type="AlphaFoldDB" id="A0A9D0YZF5"/>
<reference evidence="4" key="2">
    <citation type="journal article" date="2021" name="PeerJ">
        <title>Extensive microbial diversity within the chicken gut microbiome revealed by metagenomics and culture.</title>
        <authorList>
            <person name="Gilroy R."/>
            <person name="Ravi A."/>
            <person name="Getino M."/>
            <person name="Pursley I."/>
            <person name="Horton D.L."/>
            <person name="Alikhan N.F."/>
            <person name="Baker D."/>
            <person name="Gharbi K."/>
            <person name="Hall N."/>
            <person name="Watson M."/>
            <person name="Adriaenssens E.M."/>
            <person name="Foster-Nyarko E."/>
            <person name="Jarju S."/>
            <person name="Secka A."/>
            <person name="Antonio M."/>
            <person name="Oren A."/>
            <person name="Chaudhuri R.R."/>
            <person name="La Ragione R."/>
            <person name="Hildebrand F."/>
            <person name="Pallen M.J."/>
        </authorList>
    </citation>
    <scope>NUCLEOTIDE SEQUENCE</scope>
    <source>
        <strain evidence="4">CHK165-10780</strain>
    </source>
</reference>
<dbReference type="InterPro" id="IPR040285">
    <property type="entry name" value="ProX/PRXD1"/>
</dbReference>
<evidence type="ECO:0000259" key="3">
    <source>
        <dbReference type="Pfam" id="PF21805"/>
    </source>
</evidence>
<dbReference type="PANTHER" id="PTHR31423">
    <property type="entry name" value="YBAK DOMAIN-CONTAINING PROTEIN"/>
    <property type="match status" value="1"/>
</dbReference>
<dbReference type="EMBL" id="DVFU01000061">
    <property type="protein sequence ID" value="HIQ64690.1"/>
    <property type="molecule type" value="Genomic_DNA"/>
</dbReference>
<feature type="domain" description="YbaK/aminoacyl-tRNA synthetase-associated" evidence="2">
    <location>
        <begin position="141"/>
        <end position="265"/>
    </location>
</feature>
<name>A0A9D0YZF5_9FIRM</name>
<dbReference type="PANTHER" id="PTHR31423:SF3">
    <property type="entry name" value="PROLYL-TRNA SYNTHETASE ASSOCIATED DOMAIN-CONTAINING PROTEIN 1-RELATED"/>
    <property type="match status" value="1"/>
</dbReference>
<dbReference type="InterPro" id="IPR007214">
    <property type="entry name" value="YbaK/aa-tRNA-synth-assoc-dom"/>
</dbReference>
<dbReference type="GO" id="GO:0002161">
    <property type="term" value="F:aminoacyl-tRNA deacylase activity"/>
    <property type="evidence" value="ECO:0007669"/>
    <property type="project" value="InterPro"/>
</dbReference>
<evidence type="ECO:0000313" key="5">
    <source>
        <dbReference type="Proteomes" id="UP000886725"/>
    </source>
</evidence>
<dbReference type="InterPro" id="IPR048667">
    <property type="entry name" value="Imm5-like"/>
</dbReference>
<gene>
    <name evidence="4" type="ORF">IAC85_03015</name>
</gene>
<evidence type="ECO:0000313" key="4">
    <source>
        <dbReference type="EMBL" id="HIQ64690.1"/>
    </source>
</evidence>
<dbReference type="Pfam" id="PF04073">
    <property type="entry name" value="tRNA_edit"/>
    <property type="match status" value="1"/>
</dbReference>
<proteinExistence type="inferred from homology"/>
<protein>
    <submittedName>
        <fullName evidence="4">Prolyl-tRNA synthetase associated domain-containing protein</fullName>
    </submittedName>
</protein>
<comment type="caution">
    <text evidence="4">The sequence shown here is derived from an EMBL/GenBank/DDBJ whole genome shotgun (WGS) entry which is preliminary data.</text>
</comment>
<dbReference type="Proteomes" id="UP000886725">
    <property type="component" value="Unassembled WGS sequence"/>
</dbReference>
<evidence type="ECO:0000256" key="1">
    <source>
        <dbReference type="ARBA" id="ARBA00010201"/>
    </source>
</evidence>
<dbReference type="Gene3D" id="3.90.960.10">
    <property type="entry name" value="YbaK/aminoacyl-tRNA synthetase-associated domain"/>
    <property type="match status" value="1"/>
</dbReference>
<dbReference type="CDD" id="cd04335">
    <property type="entry name" value="PrdX_deacylase"/>
    <property type="match status" value="1"/>
</dbReference>
<evidence type="ECO:0000259" key="2">
    <source>
        <dbReference type="Pfam" id="PF04073"/>
    </source>
</evidence>
<dbReference type="Pfam" id="PF21805">
    <property type="entry name" value="Imm5_like"/>
    <property type="match status" value="1"/>
</dbReference>
<accession>A0A9D0YZF5</accession>
<dbReference type="SUPFAM" id="SSF55826">
    <property type="entry name" value="YbaK/ProRS associated domain"/>
    <property type="match status" value="1"/>
</dbReference>
<feature type="domain" description="Imm-5-like" evidence="3">
    <location>
        <begin position="1"/>
        <end position="63"/>
    </location>
</feature>
<reference evidence="4" key="1">
    <citation type="submission" date="2020-10" db="EMBL/GenBank/DDBJ databases">
        <authorList>
            <person name="Gilroy R."/>
        </authorList>
    </citation>
    <scope>NUCLEOTIDE SEQUENCE</scope>
    <source>
        <strain evidence="4">CHK165-10780</strain>
    </source>
</reference>